<name>A0A1I1URF1_9FLAO</name>
<keyword evidence="4" id="KW-1185">Reference proteome</keyword>
<keyword evidence="1" id="KW-1133">Transmembrane helix</keyword>
<sequence>MKKNIALLSIVFLALLYINYRNLNIGFLSNYSIDEYAFHGSLLNMYDGLMTFDIKKLFSFSFYSYGFSFFFLNLLAASPFIASGNTEMAIYIPRVITALFAVGSAWYIYKIARMYIDEYSSILISFILFTMPGFWKNAMWFHPDWMMTFFSVLAIYFLAKDNWNFKKYFWWSSVSFGISIATKIQAITFLPVVFIFIFYDNITHRYLKDIFFKIKLLFKYIGISIALFVLTNPYLIHPTGFKAFISSFIVNMKSNATNHGLNVKVSISSKIYNAIDVYYLNYILFYFLILLSLSLVIFLFNREKKKSMFPILGCYFCINIVYLFLMVNKDWQHYYLSIFTIAPLLLISLLLKFDKYKYVYLATIISLQIISHISNYKFELSTGFHQKRALSLVKQKEISNILLKELSGQTSNKTNILISSYQPFDYKKLGLSYENINVLYEPIDLSMINLDAFLEKSVTKDSTNFKKMDLVILSKQDIYFDDQKIKSGKYSKSLEIIENFNKNGDLGYEKFADNKYFYIWKKVK</sequence>
<dbReference type="EMBL" id="FOMH01000011">
    <property type="protein sequence ID" value="SFD73279.1"/>
    <property type="molecule type" value="Genomic_DNA"/>
</dbReference>
<feature type="transmembrane region" description="Helical" evidence="1">
    <location>
        <begin position="62"/>
        <end position="82"/>
    </location>
</feature>
<dbReference type="GO" id="GO:0016757">
    <property type="term" value="F:glycosyltransferase activity"/>
    <property type="evidence" value="ECO:0007669"/>
    <property type="project" value="UniProtKB-KW"/>
</dbReference>
<accession>A0A1I1URF1</accession>
<gene>
    <name evidence="3" type="ORF">SAMN05216297_111144</name>
</gene>
<feature type="transmembrane region" description="Helical" evidence="1">
    <location>
        <begin position="279"/>
        <end position="300"/>
    </location>
</feature>
<feature type="transmembrane region" description="Helical" evidence="1">
    <location>
        <begin position="171"/>
        <end position="197"/>
    </location>
</feature>
<keyword evidence="1" id="KW-0812">Transmembrane</keyword>
<evidence type="ECO:0000313" key="3">
    <source>
        <dbReference type="EMBL" id="SFD73279.1"/>
    </source>
</evidence>
<feature type="transmembrane region" description="Helical" evidence="1">
    <location>
        <begin position="89"/>
        <end position="109"/>
    </location>
</feature>
<dbReference type="AlphaFoldDB" id="A0A1I1URF1"/>
<feature type="domain" description="Glycosyltransferase RgtA/B/C/D-like" evidence="2">
    <location>
        <begin position="84"/>
        <end position="217"/>
    </location>
</feature>
<dbReference type="STRING" id="739143.SAMN05216297_111144"/>
<evidence type="ECO:0000313" key="4">
    <source>
        <dbReference type="Proteomes" id="UP000199672"/>
    </source>
</evidence>
<dbReference type="RefSeq" id="WP_091496585.1">
    <property type="nucleotide sequence ID" value="NZ_FOMH01000011.1"/>
</dbReference>
<evidence type="ECO:0000256" key="1">
    <source>
        <dbReference type="SAM" id="Phobius"/>
    </source>
</evidence>
<proteinExistence type="predicted"/>
<feature type="transmembrane region" description="Helical" evidence="1">
    <location>
        <begin position="217"/>
        <end position="236"/>
    </location>
</feature>
<dbReference type="OrthoDB" id="9776737at2"/>
<dbReference type="InterPro" id="IPR038731">
    <property type="entry name" value="RgtA/B/C-like"/>
</dbReference>
<keyword evidence="3" id="KW-0808">Transferase</keyword>
<feature type="transmembrane region" description="Helical" evidence="1">
    <location>
        <begin position="307"/>
        <end position="327"/>
    </location>
</feature>
<reference evidence="4" key="1">
    <citation type="submission" date="2016-10" db="EMBL/GenBank/DDBJ databases">
        <authorList>
            <person name="Varghese N."/>
            <person name="Submissions S."/>
        </authorList>
    </citation>
    <scope>NUCLEOTIDE SEQUENCE [LARGE SCALE GENOMIC DNA]</scope>
    <source>
        <strain evidence="4">CGMCC 1.10370</strain>
    </source>
</reference>
<dbReference type="Pfam" id="PF13231">
    <property type="entry name" value="PMT_2"/>
    <property type="match status" value="1"/>
</dbReference>
<feature type="transmembrane region" description="Helical" evidence="1">
    <location>
        <begin position="115"/>
        <end position="135"/>
    </location>
</feature>
<organism evidence="3 4">
    <name type="scientific">Flavobacterium phragmitis</name>
    <dbReference type="NCBI Taxonomy" id="739143"/>
    <lineage>
        <taxon>Bacteria</taxon>
        <taxon>Pseudomonadati</taxon>
        <taxon>Bacteroidota</taxon>
        <taxon>Flavobacteriia</taxon>
        <taxon>Flavobacteriales</taxon>
        <taxon>Flavobacteriaceae</taxon>
        <taxon>Flavobacterium</taxon>
    </lineage>
</organism>
<protein>
    <submittedName>
        <fullName evidence="3">Dolichyl-phosphate-mannose-protein mannosyltransferase</fullName>
    </submittedName>
</protein>
<dbReference type="Proteomes" id="UP000199672">
    <property type="component" value="Unassembled WGS sequence"/>
</dbReference>
<keyword evidence="3" id="KW-0328">Glycosyltransferase</keyword>
<evidence type="ECO:0000259" key="2">
    <source>
        <dbReference type="Pfam" id="PF13231"/>
    </source>
</evidence>
<keyword evidence="1" id="KW-0472">Membrane</keyword>
<feature type="transmembrane region" description="Helical" evidence="1">
    <location>
        <begin position="333"/>
        <end position="351"/>
    </location>
</feature>